<sequence length="139" mass="15436">MSGDNSLPPDTPKGPRSMTEEPKADSCGTSNNPGNFNYSGPAALTMDSVTSQSPGVYRTFPPQPQPRTLSVEKQSPSEIMHERQARGEAVFGWVEARKRDWEHIDAETIIIGHDIFNDLKVLDMDHERVVDTQSLVARE</sequence>
<evidence type="ECO:0008006" key="4">
    <source>
        <dbReference type="Google" id="ProtNLM"/>
    </source>
</evidence>
<dbReference type="VEuPathDB" id="FungiDB:BO71DRAFT_428845"/>
<proteinExistence type="predicted"/>
<reference evidence="2 3" key="1">
    <citation type="submission" date="2018-02" db="EMBL/GenBank/DDBJ databases">
        <title>The genomes of Aspergillus section Nigri reveals drivers in fungal speciation.</title>
        <authorList>
            <consortium name="DOE Joint Genome Institute"/>
            <person name="Vesth T.C."/>
            <person name="Nybo J."/>
            <person name="Theobald S."/>
            <person name="Brandl J."/>
            <person name="Frisvad J.C."/>
            <person name="Nielsen K.F."/>
            <person name="Lyhne E.K."/>
            <person name="Kogle M.E."/>
            <person name="Kuo A."/>
            <person name="Riley R."/>
            <person name="Clum A."/>
            <person name="Nolan M."/>
            <person name="Lipzen A."/>
            <person name="Salamov A."/>
            <person name="Henrissat B."/>
            <person name="Wiebenga A."/>
            <person name="De vries R.P."/>
            <person name="Grigoriev I.V."/>
            <person name="Mortensen U.H."/>
            <person name="Andersen M.R."/>
            <person name="Baker S.E."/>
        </authorList>
    </citation>
    <scope>NUCLEOTIDE SEQUENCE [LARGE SCALE GENOMIC DNA]</scope>
    <source>
        <strain evidence="2 3">CBS 707.79</strain>
    </source>
</reference>
<gene>
    <name evidence="2" type="ORF">BO71DRAFT_428845</name>
</gene>
<organism evidence="2 3">
    <name type="scientific">Aspergillus ellipticus CBS 707.79</name>
    <dbReference type="NCBI Taxonomy" id="1448320"/>
    <lineage>
        <taxon>Eukaryota</taxon>
        <taxon>Fungi</taxon>
        <taxon>Dikarya</taxon>
        <taxon>Ascomycota</taxon>
        <taxon>Pezizomycotina</taxon>
        <taxon>Eurotiomycetes</taxon>
        <taxon>Eurotiomycetidae</taxon>
        <taxon>Eurotiales</taxon>
        <taxon>Aspergillaceae</taxon>
        <taxon>Aspergillus</taxon>
        <taxon>Aspergillus subgen. Circumdati</taxon>
    </lineage>
</organism>
<evidence type="ECO:0000313" key="2">
    <source>
        <dbReference type="EMBL" id="PYH95584.1"/>
    </source>
</evidence>
<dbReference type="Proteomes" id="UP000247810">
    <property type="component" value="Unassembled WGS sequence"/>
</dbReference>
<feature type="region of interest" description="Disordered" evidence="1">
    <location>
        <begin position="1"/>
        <end position="80"/>
    </location>
</feature>
<dbReference type="InterPro" id="IPR036397">
    <property type="entry name" value="RNaseH_sf"/>
</dbReference>
<feature type="compositionally biased region" description="Polar residues" evidence="1">
    <location>
        <begin position="27"/>
        <end position="38"/>
    </location>
</feature>
<feature type="compositionally biased region" description="Polar residues" evidence="1">
    <location>
        <begin position="66"/>
        <end position="77"/>
    </location>
</feature>
<keyword evidence="3" id="KW-1185">Reference proteome</keyword>
<dbReference type="OrthoDB" id="16516at2759"/>
<name>A0A319DEI2_9EURO</name>
<evidence type="ECO:0000256" key="1">
    <source>
        <dbReference type="SAM" id="MobiDB-lite"/>
    </source>
</evidence>
<accession>A0A319DEI2</accession>
<dbReference type="EMBL" id="KZ825850">
    <property type="protein sequence ID" value="PYH95584.1"/>
    <property type="molecule type" value="Genomic_DNA"/>
</dbReference>
<dbReference type="AlphaFoldDB" id="A0A319DEI2"/>
<dbReference type="GO" id="GO:0003676">
    <property type="term" value="F:nucleic acid binding"/>
    <property type="evidence" value="ECO:0007669"/>
    <property type="project" value="InterPro"/>
</dbReference>
<protein>
    <recommendedName>
        <fullName evidence="4">Exonuclease domain-containing protein</fullName>
    </recommendedName>
</protein>
<evidence type="ECO:0000313" key="3">
    <source>
        <dbReference type="Proteomes" id="UP000247810"/>
    </source>
</evidence>
<dbReference type="Gene3D" id="3.30.420.10">
    <property type="entry name" value="Ribonuclease H-like superfamily/Ribonuclease H"/>
    <property type="match status" value="1"/>
</dbReference>